<evidence type="ECO:0000313" key="1">
    <source>
        <dbReference type="EMBL" id="KAJ7320729.1"/>
    </source>
</evidence>
<accession>A0AAD6ZEV2</accession>
<dbReference type="AlphaFoldDB" id="A0AAD6ZEV2"/>
<keyword evidence="2" id="KW-1185">Reference proteome</keyword>
<comment type="caution">
    <text evidence="1">The sequence shown here is derived from an EMBL/GenBank/DDBJ whole genome shotgun (WGS) entry which is preliminary data.</text>
</comment>
<evidence type="ECO:0008006" key="3">
    <source>
        <dbReference type="Google" id="ProtNLM"/>
    </source>
</evidence>
<dbReference type="EMBL" id="JARIHO010000053">
    <property type="protein sequence ID" value="KAJ7320729.1"/>
    <property type="molecule type" value="Genomic_DNA"/>
</dbReference>
<evidence type="ECO:0000313" key="2">
    <source>
        <dbReference type="Proteomes" id="UP001218218"/>
    </source>
</evidence>
<proteinExistence type="predicted"/>
<gene>
    <name evidence="1" type="ORF">DFH08DRAFT_640074</name>
</gene>
<feature type="non-terminal residue" evidence="1">
    <location>
        <position position="148"/>
    </location>
</feature>
<protein>
    <recommendedName>
        <fullName evidence="3">Retrotransposon gag domain-containing protein</fullName>
    </recommendedName>
</protein>
<dbReference type="Proteomes" id="UP001218218">
    <property type="component" value="Unassembled WGS sequence"/>
</dbReference>
<organism evidence="1 2">
    <name type="scientific">Mycena albidolilacea</name>
    <dbReference type="NCBI Taxonomy" id="1033008"/>
    <lineage>
        <taxon>Eukaryota</taxon>
        <taxon>Fungi</taxon>
        <taxon>Dikarya</taxon>
        <taxon>Basidiomycota</taxon>
        <taxon>Agaricomycotina</taxon>
        <taxon>Agaricomycetes</taxon>
        <taxon>Agaricomycetidae</taxon>
        <taxon>Agaricales</taxon>
        <taxon>Marasmiineae</taxon>
        <taxon>Mycenaceae</taxon>
        <taxon>Mycena</taxon>
    </lineage>
</organism>
<reference evidence="1" key="1">
    <citation type="submission" date="2023-03" db="EMBL/GenBank/DDBJ databases">
        <title>Massive genome expansion in bonnet fungi (Mycena s.s.) driven by repeated elements and novel gene families across ecological guilds.</title>
        <authorList>
            <consortium name="Lawrence Berkeley National Laboratory"/>
            <person name="Harder C.B."/>
            <person name="Miyauchi S."/>
            <person name="Viragh M."/>
            <person name="Kuo A."/>
            <person name="Thoen E."/>
            <person name="Andreopoulos B."/>
            <person name="Lu D."/>
            <person name="Skrede I."/>
            <person name="Drula E."/>
            <person name="Henrissat B."/>
            <person name="Morin E."/>
            <person name="Kohler A."/>
            <person name="Barry K."/>
            <person name="LaButti K."/>
            <person name="Morin E."/>
            <person name="Salamov A."/>
            <person name="Lipzen A."/>
            <person name="Mereny Z."/>
            <person name="Hegedus B."/>
            <person name="Baldrian P."/>
            <person name="Stursova M."/>
            <person name="Weitz H."/>
            <person name="Taylor A."/>
            <person name="Grigoriev I.V."/>
            <person name="Nagy L.G."/>
            <person name="Martin F."/>
            <person name="Kauserud H."/>
        </authorList>
    </citation>
    <scope>NUCLEOTIDE SEQUENCE</scope>
    <source>
        <strain evidence="1">CBHHK002</strain>
    </source>
</reference>
<feature type="non-terminal residue" evidence="1">
    <location>
        <position position="1"/>
    </location>
</feature>
<name>A0AAD6ZEV2_9AGAR</name>
<sequence length="148" mass="17447">YDGTADFDKFEQWTYEIDTWIDFNSIPARWAVRLIAAFVSGPASEYFMDFVATDHGSFKMKQIYSGLFEYCFPVEIRRNMRRDLLSARQRDNEKIRNFIRRITRLSKRLGDVSDRQVIQIVWDGALSYLRLKWADSGFDFETSSLSAL</sequence>